<keyword evidence="2" id="KW-1185">Reference proteome</keyword>
<evidence type="ECO:0000313" key="2">
    <source>
        <dbReference type="Proteomes" id="UP000294588"/>
    </source>
</evidence>
<protein>
    <submittedName>
        <fullName evidence="1">Threonine/serine exporter</fullName>
    </submittedName>
</protein>
<organism evidence="1 2">
    <name type="scientific">Candidatus Syntrophosphaera thermopropionivorans</name>
    <dbReference type="NCBI Taxonomy" id="2593015"/>
    <lineage>
        <taxon>Bacteria</taxon>
        <taxon>Pseudomonadati</taxon>
        <taxon>Candidatus Cloacimonadota</taxon>
        <taxon>Candidatus Cloacimonadia</taxon>
        <taxon>Candidatus Cloacimonadales</taxon>
        <taxon>Candidatus Cloacimonadaceae</taxon>
        <taxon>Candidatus Syntrophosphaera</taxon>
    </lineage>
</organism>
<dbReference type="Proteomes" id="UP000294588">
    <property type="component" value="Unassembled WGS sequence"/>
</dbReference>
<evidence type="ECO:0000313" key="1">
    <source>
        <dbReference type="EMBL" id="TDF74581.1"/>
    </source>
</evidence>
<reference evidence="1" key="1">
    <citation type="submission" date="2019-03" db="EMBL/GenBank/DDBJ databases">
        <title>Candidatus Syntrophosphaera thermopropionivorans: a novel player in syntrophic propionate oxidation during anaerobic digestion.</title>
        <authorList>
            <person name="Dyksma S."/>
        </authorList>
    </citation>
    <scope>NUCLEOTIDE SEQUENCE</scope>
    <source>
        <strain evidence="1">W5</strain>
    </source>
</reference>
<name>A0AC61QKT8_9BACT</name>
<proteinExistence type="predicted"/>
<gene>
    <name evidence="1" type="ORF">E0946_00415</name>
</gene>
<dbReference type="EMBL" id="SMOG01000001">
    <property type="protein sequence ID" value="TDF74581.1"/>
    <property type="molecule type" value="Genomic_DNA"/>
</dbReference>
<accession>A0AC61QKT8</accession>
<sequence>MRPFDHLTLMQFCWAALSILGFSIRVNLKGWKILLIAIGGGLTWAFYLIFLYFSKSLLFSVFCSVFLVCTYSEIMARLSKIPVSVFVTCVIIPLVPGSNLYYAMQAYIAGDSVVASQNLYKVLLISGTIALAIAVVSSITNLIFRMKNRF</sequence>
<comment type="caution">
    <text evidence="1">The sequence shown here is derived from an EMBL/GenBank/DDBJ whole genome shotgun (WGS) entry which is preliminary data.</text>
</comment>